<accession>A0A1M6Z4E2</accession>
<evidence type="ECO:0000256" key="5">
    <source>
        <dbReference type="ARBA" id="ARBA00022670"/>
    </source>
</evidence>
<gene>
    <name evidence="16" type="ORF">SAMN02746009_02420</name>
</gene>
<evidence type="ECO:0000256" key="7">
    <source>
        <dbReference type="ARBA" id="ARBA00022729"/>
    </source>
</evidence>
<dbReference type="InterPro" id="IPR026444">
    <property type="entry name" value="Secre_tail"/>
</dbReference>
<comment type="subcellular location">
    <subcellularLocation>
        <location evidence="2">Secreted</location>
    </subcellularLocation>
</comment>
<dbReference type="NCBIfam" id="TIGR04183">
    <property type="entry name" value="Por_Secre_tail"/>
    <property type="match status" value="1"/>
</dbReference>
<evidence type="ECO:0000256" key="11">
    <source>
        <dbReference type="ARBA" id="ARBA00023145"/>
    </source>
</evidence>
<comment type="cofactor">
    <cofactor evidence="1">
        <name>Zn(2+)</name>
        <dbReference type="ChEBI" id="CHEBI:29105"/>
    </cofactor>
</comment>
<name>A0A1M6Z4E2_9BACT</name>
<keyword evidence="11" id="KW-0865">Zymogen</keyword>
<dbReference type="InterPro" id="IPR011096">
    <property type="entry name" value="FTP_domain"/>
</dbReference>
<feature type="domain" description="Secretion system C-terminal sorting" evidence="15">
    <location>
        <begin position="815"/>
        <end position="892"/>
    </location>
</feature>
<evidence type="ECO:0000256" key="10">
    <source>
        <dbReference type="ARBA" id="ARBA00023049"/>
    </source>
</evidence>
<keyword evidence="17" id="KW-1185">Reference proteome</keyword>
<dbReference type="RefSeq" id="WP_073285168.1">
    <property type="nucleotide sequence ID" value="NZ_FRAS01000012.1"/>
</dbReference>
<feature type="chain" id="PRO_5012680727" evidence="12">
    <location>
        <begin position="28"/>
        <end position="894"/>
    </location>
</feature>
<feature type="domain" description="FTP" evidence="14">
    <location>
        <begin position="58"/>
        <end position="105"/>
    </location>
</feature>
<protein>
    <submittedName>
        <fullName evidence="16">Por secretion system C-terminal sorting domain-containing protein</fullName>
    </submittedName>
</protein>
<dbReference type="STRING" id="1121959.SAMN02746009_02420"/>
<feature type="domain" description="PA" evidence="13">
    <location>
        <begin position="466"/>
        <end position="563"/>
    </location>
</feature>
<dbReference type="Pfam" id="PF18962">
    <property type="entry name" value="Por_Secre_tail"/>
    <property type="match status" value="1"/>
</dbReference>
<dbReference type="InterPro" id="IPR046450">
    <property type="entry name" value="PA_dom_sf"/>
</dbReference>
<dbReference type="NCBIfam" id="NF038113">
    <property type="entry name" value="T9SSA_dep_M36"/>
    <property type="match status" value="1"/>
</dbReference>
<dbReference type="GO" id="GO:0004222">
    <property type="term" value="F:metalloendopeptidase activity"/>
    <property type="evidence" value="ECO:0007669"/>
    <property type="project" value="InterPro"/>
</dbReference>
<dbReference type="GO" id="GO:0005615">
    <property type="term" value="C:extracellular space"/>
    <property type="evidence" value="ECO:0007669"/>
    <property type="project" value="InterPro"/>
</dbReference>
<dbReference type="InterPro" id="IPR027268">
    <property type="entry name" value="Peptidase_M4/M1_CTD_sf"/>
</dbReference>
<evidence type="ECO:0000256" key="3">
    <source>
        <dbReference type="ARBA" id="ARBA00006006"/>
    </source>
</evidence>
<organism evidence="16 17">
    <name type="scientific">Hymenobacter psychrotolerans DSM 18569</name>
    <dbReference type="NCBI Taxonomy" id="1121959"/>
    <lineage>
        <taxon>Bacteria</taxon>
        <taxon>Pseudomonadati</taxon>
        <taxon>Bacteroidota</taxon>
        <taxon>Cytophagia</taxon>
        <taxon>Cytophagales</taxon>
        <taxon>Hymenobacteraceae</taxon>
        <taxon>Hymenobacter</taxon>
    </lineage>
</organism>
<dbReference type="GO" id="GO:0008270">
    <property type="term" value="F:zinc ion binding"/>
    <property type="evidence" value="ECO:0007669"/>
    <property type="project" value="InterPro"/>
</dbReference>
<dbReference type="CDD" id="cd09596">
    <property type="entry name" value="M36"/>
    <property type="match status" value="1"/>
</dbReference>
<sequence length="894" mass="94239">MKSTFTLPGSRALLLAAMLAVPGLAAAQQAPLTQALSALTTKASRQGLSEQDLANPAVTSHYTDASTGLTHVYLRQRHQGIEIHNAVANVHVGANGRVVTMHHNFVAGVAARVRSTTPALTATQAVAAAARALSMPAPRALSVEQEGTPAAGMVFNEGGISLEKIPVKLVYQRMAGGELALAWDVTLAPLDAQHHWNVRVDAQSGQLLEKYDYTISEPVSFAELTQKALATRGWQQVLATPAPTTANRTTAPNSYNVFPATIESPSHGARQLLVNPASSTFSPFGWHDVNGVAGADSTNTKGNNVFAYLDRDGTNIFRKGASPEGGATQIFDFPFTTTAQPEVNKDAAVTNLFYWNNVVHDVMATKGFTEAAGNFQRRNYTTVGGTALPGGNDQVLAEAQDGAAKTAPNLNNANFSTPPDGSAPRMQMFEWSGVTSVTVTAPASVAGPLNAVEGAQGRSLSVVGPITGTLVPVNDGSAQPMRGCNVPFVNAAAINGNIAFIRRGSCNFSAKIKNAQNAGARLVVVMDSIVGSTALVTMAGTAPDSIGIRIPSLFINYVDGTRLLAAITAGQTVTLTAGTTPRRDGDFDNGIITHEYGHGISTRLTGGRLNSSCLPNTSGYETMGEGWSDFFGLWMTTKPGDVGTTPRGIGTYASSEPVAGDGIRTQRYSTDMLISDLTYDNLGTSGYTETHAVGEIWCTALWDMNWAMIARHGYNADFSALTGGNNMALRLVLEGMKLQPCTPGMLDGRNAILKADSILYGASNSDIIWRAFARRGMGFDAIQGLATNVTDNTAGFALPSTLSTSKRLNEQLLEVYPNPAREQVVVRTQVSSKSAVAVEMLTLMGQVVRSTSVSAATLQQAGVKLNTAELANGVYVVRITTSEGTITKKVAVQH</sequence>
<evidence type="ECO:0000313" key="17">
    <source>
        <dbReference type="Proteomes" id="UP000183947"/>
    </source>
</evidence>
<keyword evidence="10" id="KW-0482">Metalloprotease</keyword>
<keyword evidence="9" id="KW-0862">Zinc</keyword>
<dbReference type="EMBL" id="FRAS01000012">
    <property type="protein sequence ID" value="SHL25388.1"/>
    <property type="molecule type" value="Genomic_DNA"/>
</dbReference>
<evidence type="ECO:0000256" key="9">
    <source>
        <dbReference type="ARBA" id="ARBA00022833"/>
    </source>
</evidence>
<dbReference type="Gene3D" id="3.10.170.10">
    <property type="match status" value="1"/>
</dbReference>
<dbReference type="InterPro" id="IPR003137">
    <property type="entry name" value="PA_domain"/>
</dbReference>
<evidence type="ECO:0000259" key="14">
    <source>
        <dbReference type="Pfam" id="PF07504"/>
    </source>
</evidence>
<keyword evidence="6" id="KW-0479">Metal-binding</keyword>
<dbReference type="InterPro" id="IPR050371">
    <property type="entry name" value="Fungal_virulence_M36"/>
</dbReference>
<keyword evidence="5" id="KW-0645">Protease</keyword>
<dbReference type="OrthoDB" id="5377264at2"/>
<evidence type="ECO:0000259" key="15">
    <source>
        <dbReference type="Pfam" id="PF18962"/>
    </source>
</evidence>
<dbReference type="Pfam" id="PF02128">
    <property type="entry name" value="Peptidase_M36"/>
    <property type="match status" value="1"/>
</dbReference>
<evidence type="ECO:0000313" key="16">
    <source>
        <dbReference type="EMBL" id="SHL25388.1"/>
    </source>
</evidence>
<dbReference type="PANTHER" id="PTHR33478:SF1">
    <property type="entry name" value="EXTRACELLULAR METALLOPROTEINASE MEP"/>
    <property type="match status" value="1"/>
</dbReference>
<feature type="signal peptide" evidence="12">
    <location>
        <begin position="1"/>
        <end position="27"/>
    </location>
</feature>
<evidence type="ECO:0000256" key="12">
    <source>
        <dbReference type="SAM" id="SignalP"/>
    </source>
</evidence>
<dbReference type="AlphaFoldDB" id="A0A1M6Z4E2"/>
<proteinExistence type="inferred from homology"/>
<evidence type="ECO:0000256" key="2">
    <source>
        <dbReference type="ARBA" id="ARBA00004613"/>
    </source>
</evidence>
<dbReference type="SUPFAM" id="SSF52025">
    <property type="entry name" value="PA domain"/>
    <property type="match status" value="1"/>
</dbReference>
<keyword evidence="7 12" id="KW-0732">Signal</keyword>
<evidence type="ECO:0000256" key="4">
    <source>
        <dbReference type="ARBA" id="ARBA00022525"/>
    </source>
</evidence>
<dbReference type="GO" id="GO:0006508">
    <property type="term" value="P:proteolysis"/>
    <property type="evidence" value="ECO:0007669"/>
    <property type="project" value="UniProtKB-KW"/>
</dbReference>
<keyword evidence="4" id="KW-0964">Secreted</keyword>
<evidence type="ECO:0000256" key="6">
    <source>
        <dbReference type="ARBA" id="ARBA00022723"/>
    </source>
</evidence>
<evidence type="ECO:0000259" key="13">
    <source>
        <dbReference type="Pfam" id="PF02225"/>
    </source>
</evidence>
<dbReference type="CDD" id="cd04818">
    <property type="entry name" value="PA_subtilisin_1"/>
    <property type="match status" value="1"/>
</dbReference>
<dbReference type="Pfam" id="PF07504">
    <property type="entry name" value="FTP"/>
    <property type="match status" value="1"/>
</dbReference>
<dbReference type="Pfam" id="PF02225">
    <property type="entry name" value="PA"/>
    <property type="match status" value="1"/>
</dbReference>
<dbReference type="InterPro" id="IPR001842">
    <property type="entry name" value="Peptidase_M36"/>
</dbReference>
<dbReference type="SUPFAM" id="SSF55486">
    <property type="entry name" value="Metalloproteases ('zincins'), catalytic domain"/>
    <property type="match status" value="1"/>
</dbReference>
<keyword evidence="8" id="KW-0378">Hydrolase</keyword>
<reference evidence="17" key="1">
    <citation type="submission" date="2016-11" db="EMBL/GenBank/DDBJ databases">
        <authorList>
            <person name="Varghese N."/>
            <person name="Submissions S."/>
        </authorList>
    </citation>
    <scope>NUCLEOTIDE SEQUENCE [LARGE SCALE GENOMIC DNA]</scope>
    <source>
        <strain evidence="17">DSM 18569</strain>
    </source>
</reference>
<dbReference type="Gene3D" id="3.50.30.30">
    <property type="match status" value="1"/>
</dbReference>
<dbReference type="Proteomes" id="UP000183947">
    <property type="component" value="Unassembled WGS sequence"/>
</dbReference>
<evidence type="ECO:0000256" key="8">
    <source>
        <dbReference type="ARBA" id="ARBA00022801"/>
    </source>
</evidence>
<comment type="similarity">
    <text evidence="3">Belongs to the peptidase M36 family.</text>
</comment>
<evidence type="ECO:0000256" key="1">
    <source>
        <dbReference type="ARBA" id="ARBA00001947"/>
    </source>
</evidence>
<dbReference type="Gene3D" id="1.10.390.10">
    <property type="entry name" value="Neutral Protease Domain 2"/>
    <property type="match status" value="1"/>
</dbReference>
<dbReference type="PANTHER" id="PTHR33478">
    <property type="entry name" value="EXTRACELLULAR METALLOPROTEINASE MEP"/>
    <property type="match status" value="1"/>
</dbReference>